<comment type="caution">
    <text evidence="1">The sequence shown here is derived from an EMBL/GenBank/DDBJ whole genome shotgun (WGS) entry which is preliminary data.</text>
</comment>
<dbReference type="Proteomes" id="UP000570361">
    <property type="component" value="Unassembled WGS sequence"/>
</dbReference>
<keyword evidence="2" id="KW-1185">Reference proteome</keyword>
<organism evidence="1 2">
    <name type="scientific">Paenibacillus phyllosphaerae</name>
    <dbReference type="NCBI Taxonomy" id="274593"/>
    <lineage>
        <taxon>Bacteria</taxon>
        <taxon>Bacillati</taxon>
        <taxon>Bacillota</taxon>
        <taxon>Bacilli</taxon>
        <taxon>Bacillales</taxon>
        <taxon>Paenibacillaceae</taxon>
        <taxon>Paenibacillus</taxon>
    </lineage>
</organism>
<protein>
    <submittedName>
        <fullName evidence="1">Uncharacterized protein</fullName>
    </submittedName>
</protein>
<proteinExistence type="predicted"/>
<gene>
    <name evidence="1" type="ORF">FHS18_002716</name>
</gene>
<evidence type="ECO:0000313" key="2">
    <source>
        <dbReference type="Proteomes" id="UP000570361"/>
    </source>
</evidence>
<dbReference type="EMBL" id="JACHXK010000005">
    <property type="protein sequence ID" value="MBB3110649.1"/>
    <property type="molecule type" value="Genomic_DNA"/>
</dbReference>
<reference evidence="1 2" key="1">
    <citation type="submission" date="2020-08" db="EMBL/GenBank/DDBJ databases">
        <title>Genomic Encyclopedia of Type Strains, Phase III (KMG-III): the genomes of soil and plant-associated and newly described type strains.</title>
        <authorList>
            <person name="Whitman W."/>
        </authorList>
    </citation>
    <scope>NUCLEOTIDE SEQUENCE [LARGE SCALE GENOMIC DNA]</scope>
    <source>
        <strain evidence="1 2">CECT 5862</strain>
    </source>
</reference>
<accession>A0A7W5AY61</accession>
<evidence type="ECO:0000313" key="1">
    <source>
        <dbReference type="EMBL" id="MBB3110649.1"/>
    </source>
</evidence>
<dbReference type="RefSeq" id="WP_281378736.1">
    <property type="nucleotide sequence ID" value="NZ_JACHXK010000005.1"/>
</dbReference>
<sequence>MEAFEPFDLFELLDVMDWWGTGNEHAVSPSIAEAGPTSEQASD</sequence>
<dbReference type="AlphaFoldDB" id="A0A7W5AY61"/>
<name>A0A7W5AY61_9BACL</name>